<dbReference type="PANTHER" id="PTHR47572:SF4">
    <property type="entry name" value="LACTONASE DRP35"/>
    <property type="match status" value="1"/>
</dbReference>
<dbReference type="RefSeq" id="WP_345729663.1">
    <property type="nucleotide sequence ID" value="NZ_BAAAYN010000024.1"/>
</dbReference>
<keyword evidence="5" id="KW-1185">Reference proteome</keyword>
<evidence type="ECO:0000313" key="4">
    <source>
        <dbReference type="EMBL" id="GAA3389500.1"/>
    </source>
</evidence>
<dbReference type="PANTHER" id="PTHR47572">
    <property type="entry name" value="LIPOPROTEIN-RELATED"/>
    <property type="match status" value="1"/>
</dbReference>
<feature type="domain" description="SMP-30/Gluconolactonase/LRE-like region" evidence="3">
    <location>
        <begin position="14"/>
        <end position="249"/>
    </location>
</feature>
<dbReference type="Proteomes" id="UP001501676">
    <property type="component" value="Unassembled WGS sequence"/>
</dbReference>
<evidence type="ECO:0000256" key="1">
    <source>
        <dbReference type="ARBA" id="ARBA00008853"/>
    </source>
</evidence>
<keyword evidence="2" id="KW-0378">Hydrolase</keyword>
<sequence length="281" mass="30067">MIAQPKELLNGLVVGESPRWHDGRLWFSNWGAQEIVTLTTDGTAEVVGRGPKPAGYCLDWLPDGRLLVTGETEVLRRADDGSWTTHVDVAGSAVSLNEIVVDGRGFIYLTDVGFAFGEEDYRPGAILLVTPDGAVRRVAEDIAFGNGMVVTPDNRTLVVAESWANRLTAFDLEADGSLANRRVWAEVGGDGICLDAEGAIWCASVTETGTVATRVAEGGAVLDRIDLDTACFACMLGGPQGRTLYLMVAEWLGVERMGELFTSQTGRVLATEVTVPVAPRP</sequence>
<evidence type="ECO:0000259" key="3">
    <source>
        <dbReference type="Pfam" id="PF08450"/>
    </source>
</evidence>
<evidence type="ECO:0000256" key="2">
    <source>
        <dbReference type="ARBA" id="ARBA00022801"/>
    </source>
</evidence>
<dbReference type="Gene3D" id="2.120.10.30">
    <property type="entry name" value="TolB, C-terminal domain"/>
    <property type="match status" value="1"/>
</dbReference>
<gene>
    <name evidence="4" type="ORF">GCM10020369_39860</name>
</gene>
<dbReference type="InterPro" id="IPR011042">
    <property type="entry name" value="6-blade_b-propeller_TolB-like"/>
</dbReference>
<name>A0ABP6T1A8_9ACTN</name>
<dbReference type="SUPFAM" id="SSF63829">
    <property type="entry name" value="Calcium-dependent phosphotriesterase"/>
    <property type="match status" value="1"/>
</dbReference>
<dbReference type="InterPro" id="IPR013658">
    <property type="entry name" value="SGL"/>
</dbReference>
<reference evidence="5" key="1">
    <citation type="journal article" date="2019" name="Int. J. Syst. Evol. Microbiol.">
        <title>The Global Catalogue of Microorganisms (GCM) 10K type strain sequencing project: providing services to taxonomists for standard genome sequencing and annotation.</title>
        <authorList>
            <consortium name="The Broad Institute Genomics Platform"/>
            <consortium name="The Broad Institute Genome Sequencing Center for Infectious Disease"/>
            <person name="Wu L."/>
            <person name="Ma J."/>
        </authorList>
    </citation>
    <scope>NUCLEOTIDE SEQUENCE [LARGE SCALE GENOMIC DNA]</scope>
    <source>
        <strain evidence="5">JCM 9458</strain>
    </source>
</reference>
<proteinExistence type="inferred from homology"/>
<evidence type="ECO:0000313" key="5">
    <source>
        <dbReference type="Proteomes" id="UP001501676"/>
    </source>
</evidence>
<comment type="similarity">
    <text evidence="1">Belongs to the SMP-30/CGR1 family.</text>
</comment>
<dbReference type="Pfam" id="PF08450">
    <property type="entry name" value="SGL"/>
    <property type="match status" value="1"/>
</dbReference>
<protein>
    <submittedName>
        <fullName evidence="4">SMP-30/gluconolactonase/LRE family protein</fullName>
    </submittedName>
</protein>
<accession>A0ABP6T1A8</accession>
<dbReference type="InterPro" id="IPR051262">
    <property type="entry name" value="SMP-30/CGR1_Lactonase"/>
</dbReference>
<dbReference type="EMBL" id="BAAAYN010000024">
    <property type="protein sequence ID" value="GAA3389500.1"/>
    <property type="molecule type" value="Genomic_DNA"/>
</dbReference>
<comment type="caution">
    <text evidence="4">The sequence shown here is derived from an EMBL/GenBank/DDBJ whole genome shotgun (WGS) entry which is preliminary data.</text>
</comment>
<organism evidence="4 5">
    <name type="scientific">Cryptosporangium minutisporangium</name>
    <dbReference type="NCBI Taxonomy" id="113569"/>
    <lineage>
        <taxon>Bacteria</taxon>
        <taxon>Bacillati</taxon>
        <taxon>Actinomycetota</taxon>
        <taxon>Actinomycetes</taxon>
        <taxon>Cryptosporangiales</taxon>
        <taxon>Cryptosporangiaceae</taxon>
        <taxon>Cryptosporangium</taxon>
    </lineage>
</organism>